<comment type="caution">
    <text evidence="2">The sequence shown here is derived from an EMBL/GenBank/DDBJ whole genome shotgun (WGS) entry which is preliminary data.</text>
</comment>
<dbReference type="Pfam" id="PF13479">
    <property type="entry name" value="AAA_24"/>
    <property type="match status" value="1"/>
</dbReference>
<dbReference type="SUPFAM" id="SSF52540">
    <property type="entry name" value="P-loop containing nucleoside triphosphate hydrolases"/>
    <property type="match status" value="1"/>
</dbReference>
<evidence type="ECO:0000313" key="2">
    <source>
        <dbReference type="EMBL" id="PFX11105.1"/>
    </source>
</evidence>
<evidence type="ECO:0000313" key="3">
    <source>
        <dbReference type="Proteomes" id="UP000225706"/>
    </source>
</evidence>
<dbReference type="InterPro" id="IPR027417">
    <property type="entry name" value="P-loop_NTPase"/>
</dbReference>
<protein>
    <submittedName>
        <fullName evidence="2">Uncharacterized protein</fullName>
    </submittedName>
</protein>
<keyword evidence="3" id="KW-1185">Reference proteome</keyword>
<dbReference type="EMBL" id="LSMT01003711">
    <property type="protein sequence ID" value="PFX11105.1"/>
    <property type="molecule type" value="Genomic_DNA"/>
</dbReference>
<organism evidence="2 3">
    <name type="scientific">Stylophora pistillata</name>
    <name type="common">Smooth cauliflower coral</name>
    <dbReference type="NCBI Taxonomy" id="50429"/>
    <lineage>
        <taxon>Eukaryota</taxon>
        <taxon>Metazoa</taxon>
        <taxon>Cnidaria</taxon>
        <taxon>Anthozoa</taxon>
        <taxon>Hexacorallia</taxon>
        <taxon>Scleractinia</taxon>
        <taxon>Astrocoeniina</taxon>
        <taxon>Pocilloporidae</taxon>
        <taxon>Stylophora</taxon>
    </lineage>
</organism>
<gene>
    <name evidence="2" type="ORF">AWC38_SpisGene25415</name>
</gene>
<accession>A0A2B4R474</accession>
<dbReference type="AlphaFoldDB" id="A0A2B4R474"/>
<evidence type="ECO:0000256" key="1">
    <source>
        <dbReference type="SAM" id="MobiDB-lite"/>
    </source>
</evidence>
<sequence>MTIRLADIKGGVNKVPLRALIYGAHGVGKSQFASQFPNPVFLDTEGNVDHLSTPKHRVHTWKEVKDFMDLLVKEDRKFNTLVIDSADLLEEFIMEEACAGQDQKNKNINANYGKAWGRVGSLLQELRGLLERLNKEKKMHIILISHMKTKKIIELDKGAYEMIMPRLHERVAPVFLDWCNLVGYAHKRLVVEDNIDAGFNKTIAVMKEKTSGNEEVGGDFKWPPVNCTHTMRVKEMVDKKTSKGEGCIVQTSEFISFETALTVRTYYLEKEKWSIVRLENMFRNLGYTSRVDINGVEFKATIVEQDYTSQNGEAKKRLKIKWTDLWMKPAEYQKKYGTPQAGQQTDQEQNLLPSGVPQEPSSSEGLVEDEIPF</sequence>
<reference evidence="3" key="1">
    <citation type="journal article" date="2017" name="bioRxiv">
        <title>Comparative analysis of the genomes of Stylophora pistillata and Acropora digitifera provides evidence for extensive differences between species of corals.</title>
        <authorList>
            <person name="Voolstra C.R."/>
            <person name="Li Y."/>
            <person name="Liew Y.J."/>
            <person name="Baumgarten S."/>
            <person name="Zoccola D."/>
            <person name="Flot J.-F."/>
            <person name="Tambutte S."/>
            <person name="Allemand D."/>
            <person name="Aranda M."/>
        </authorList>
    </citation>
    <scope>NUCLEOTIDE SEQUENCE [LARGE SCALE GENOMIC DNA]</scope>
</reference>
<name>A0A2B4R474_STYPI</name>
<dbReference type="Proteomes" id="UP000225706">
    <property type="component" value="Unassembled WGS sequence"/>
</dbReference>
<proteinExistence type="predicted"/>
<feature type="region of interest" description="Disordered" evidence="1">
    <location>
        <begin position="336"/>
        <end position="373"/>
    </location>
</feature>
<feature type="compositionally biased region" description="Polar residues" evidence="1">
    <location>
        <begin position="340"/>
        <end position="352"/>
    </location>
</feature>